<comment type="function">
    <text evidence="7">Component of the Mediator complex, a coactivator involved in the regulated transcription of nearly all RNA polymerase II-dependent genes. Mediator functions as a bridge to convey information from gene-specific regulatory proteins to the basal RNA polymerase II transcription machinery. Mediator is recruited to promoters by direct interactions with regulatory proteins and serves as a scaffold for the assembly of a functional preinitiation complex with RNA polymerase II and the general transcription factors.</text>
</comment>
<comment type="subcellular location">
    <subcellularLocation>
        <location evidence="1 7">Nucleus</location>
    </subcellularLocation>
</comment>
<sequence>MATPQSAPPPPLHPSSAGKKNNHQNAPANATVHTPAGPASAPRSVPSPAAIRGKTPAGNSATAASAANMKLGGTPMGFSLSSLGMSPAAFTPGMAMGGLPVAGGGFTPGGSSSSTMMMTMMMPSMSDLGISSTGKRGGGVDGDYERRRRMKGVLRKIGRGGKRGGGVCEEGICRVSRRVGLANDVDAEGEEARREAEGERPISIAGRDVLIDVEMRGNAARGVVVAGMGGVGEEEMGRAGKVLERLLVRDGGGDLEGFGRELGRIAGLDRLGESGVSAFEALSGVGACLERLYAKECEREGPRDVLRKRSGRPWMHARGRIGLGLDYWTTAPPKDDNAMHLDSHPQQEEEEEDSADFLTLHLTAESCPAGMYPPIRISSDWLPSDLSSISKNDAPNLQHDEIPWQDPPPTYTKPSPDQPDTSTTTTNTKLPDLRFLAKLDPPLIVPYQTASQILGELGGGGDGVHGMMFREWHLMIAGEAQTNNNASGGSGAGDNNQDAIFRANGLSGSSIVLGRDGREFKHIYDVQVSKAEWGYRIEELPFAHPRQVVGILPVLRQWGVFGRLVGGVLGKSSISDVEKKKDGDAEKKDGDGVGDTLHDLLLSPSLREDDIDPLAISRKEGEMEEVRFQVEISTTPVPTLSLSFPLTSSSSEKKREETEEKVKMGKVLVRIGRNGEVECLAVQGLGDGDGDGVEMEEVKGRISRALERCCCYGGEVGVWGEWLRMGGMEGDGRGGDGGD</sequence>
<evidence type="ECO:0000256" key="5">
    <source>
        <dbReference type="ARBA" id="ARBA00023163"/>
    </source>
</evidence>
<dbReference type="STRING" id="112498.A0A2D3V9R8"/>
<dbReference type="GeneID" id="35603160"/>
<keyword evidence="6 7" id="KW-0539">Nucleus</keyword>
<dbReference type="AlphaFoldDB" id="A0A2D3V9R8"/>
<feature type="region of interest" description="Disordered" evidence="8">
    <location>
        <begin position="334"/>
        <end position="354"/>
    </location>
</feature>
<evidence type="ECO:0000256" key="8">
    <source>
        <dbReference type="SAM" id="MobiDB-lite"/>
    </source>
</evidence>
<keyword evidence="5 7" id="KW-0804">Transcription</keyword>
<feature type="region of interest" description="Disordered" evidence="8">
    <location>
        <begin position="1"/>
        <end position="62"/>
    </location>
</feature>
<dbReference type="InterPro" id="IPR019680">
    <property type="entry name" value="Mediator_Med1"/>
</dbReference>
<dbReference type="RefSeq" id="XP_023629079.1">
    <property type="nucleotide sequence ID" value="XM_023773311.1"/>
</dbReference>
<proteinExistence type="inferred from homology"/>
<dbReference type="EMBL" id="FJUY01000013">
    <property type="protein sequence ID" value="CZT22190.1"/>
    <property type="molecule type" value="Genomic_DNA"/>
</dbReference>
<gene>
    <name evidence="10" type="ORF">RCC_08059</name>
</gene>
<dbReference type="OrthoDB" id="5310959at2759"/>
<keyword evidence="11" id="KW-1185">Reference proteome</keyword>
<dbReference type="GO" id="GO:0045944">
    <property type="term" value="P:positive regulation of transcription by RNA polymerase II"/>
    <property type="evidence" value="ECO:0007669"/>
    <property type="project" value="UniProtKB-ARBA"/>
</dbReference>
<feature type="compositionally biased region" description="Basic and acidic residues" evidence="8">
    <location>
        <begin position="334"/>
        <end position="347"/>
    </location>
</feature>
<accession>A0A2D3V9R8</accession>
<dbReference type="GO" id="GO:0003712">
    <property type="term" value="F:transcription coregulator activity"/>
    <property type="evidence" value="ECO:0007669"/>
    <property type="project" value="InterPro"/>
</dbReference>
<dbReference type="Pfam" id="PF10744">
    <property type="entry name" value="Med1"/>
    <property type="match status" value="1"/>
</dbReference>
<evidence type="ECO:0000256" key="1">
    <source>
        <dbReference type="ARBA" id="ARBA00004123"/>
    </source>
</evidence>
<dbReference type="PANTHER" id="PTHR35041">
    <property type="entry name" value="MEDIATOR OF RNA POLYMERASE II TRANSCRIPTION SUBUNIT 1"/>
    <property type="match status" value="1"/>
</dbReference>
<evidence type="ECO:0000256" key="6">
    <source>
        <dbReference type="ARBA" id="ARBA00023242"/>
    </source>
</evidence>
<feature type="compositionally biased region" description="Basic and acidic residues" evidence="8">
    <location>
        <begin position="576"/>
        <end position="591"/>
    </location>
</feature>
<dbReference type="Proteomes" id="UP000225277">
    <property type="component" value="Unassembled WGS sequence"/>
</dbReference>
<keyword evidence="3 7" id="KW-0805">Transcription regulation</keyword>
<feature type="region of interest" description="Disordered" evidence="8">
    <location>
        <begin position="576"/>
        <end position="595"/>
    </location>
</feature>
<feature type="compositionally biased region" description="Pro residues" evidence="8">
    <location>
        <begin position="1"/>
        <end position="13"/>
    </location>
</feature>
<feature type="domain" description="Mediator complex subunit Med1" evidence="9">
    <location>
        <begin position="163"/>
        <end position="565"/>
    </location>
</feature>
<dbReference type="GO" id="GO:0016592">
    <property type="term" value="C:mediator complex"/>
    <property type="evidence" value="ECO:0007669"/>
    <property type="project" value="InterPro"/>
</dbReference>
<protein>
    <recommendedName>
        <fullName evidence="7">Mediator of RNA polymerase II transcription subunit 1</fullName>
    </recommendedName>
    <alternativeName>
        <fullName evidence="7">Mediator complex subunit 1</fullName>
    </alternativeName>
</protein>
<evidence type="ECO:0000313" key="10">
    <source>
        <dbReference type="EMBL" id="CZT22190.1"/>
    </source>
</evidence>
<feature type="compositionally biased region" description="Low complexity" evidence="8">
    <location>
        <begin position="35"/>
        <end position="50"/>
    </location>
</feature>
<name>A0A2D3V9R8_9PEZI</name>
<feature type="compositionally biased region" description="Polar residues" evidence="8">
    <location>
        <begin position="23"/>
        <end position="32"/>
    </location>
</feature>
<organism evidence="10 11">
    <name type="scientific">Ramularia collo-cygni</name>
    <dbReference type="NCBI Taxonomy" id="112498"/>
    <lineage>
        <taxon>Eukaryota</taxon>
        <taxon>Fungi</taxon>
        <taxon>Dikarya</taxon>
        <taxon>Ascomycota</taxon>
        <taxon>Pezizomycotina</taxon>
        <taxon>Dothideomycetes</taxon>
        <taxon>Dothideomycetidae</taxon>
        <taxon>Mycosphaerellales</taxon>
        <taxon>Mycosphaerellaceae</taxon>
        <taxon>Ramularia</taxon>
    </lineage>
</organism>
<evidence type="ECO:0000256" key="3">
    <source>
        <dbReference type="ARBA" id="ARBA00023015"/>
    </source>
</evidence>
<feature type="region of interest" description="Disordered" evidence="8">
    <location>
        <begin position="388"/>
        <end position="429"/>
    </location>
</feature>
<reference evidence="10 11" key="1">
    <citation type="submission" date="2016-03" db="EMBL/GenBank/DDBJ databases">
        <authorList>
            <person name="Ploux O."/>
        </authorList>
    </citation>
    <scope>NUCLEOTIDE SEQUENCE [LARGE SCALE GENOMIC DNA]</scope>
    <source>
        <strain evidence="10 11">URUG2</strain>
    </source>
</reference>
<keyword evidence="4 7" id="KW-0010">Activator</keyword>
<evidence type="ECO:0000259" key="9">
    <source>
        <dbReference type="Pfam" id="PF10744"/>
    </source>
</evidence>
<evidence type="ECO:0000313" key="11">
    <source>
        <dbReference type="Proteomes" id="UP000225277"/>
    </source>
</evidence>
<feature type="compositionally biased region" description="Low complexity" evidence="8">
    <location>
        <begin position="412"/>
        <end position="429"/>
    </location>
</feature>
<evidence type="ECO:0000256" key="7">
    <source>
        <dbReference type="RuleBase" id="RU364059"/>
    </source>
</evidence>
<evidence type="ECO:0000256" key="2">
    <source>
        <dbReference type="ARBA" id="ARBA00006210"/>
    </source>
</evidence>
<evidence type="ECO:0000256" key="4">
    <source>
        <dbReference type="ARBA" id="ARBA00023159"/>
    </source>
</evidence>
<dbReference type="PANTHER" id="PTHR35041:SF4">
    <property type="entry name" value="MEDIATOR OF RNA POLYMERASE II TRANSCRIPTION SUBUNIT 1"/>
    <property type="match status" value="1"/>
</dbReference>
<comment type="similarity">
    <text evidence="2 7">Belongs to the Mediator complex subunit 1 family.</text>
</comment>